<keyword evidence="2" id="KW-1185">Reference proteome</keyword>
<name>A0A7X2ZEL3_9BACL</name>
<accession>A0A7X2ZEL3</accession>
<dbReference type="AlphaFoldDB" id="A0A7X2ZEL3"/>
<dbReference type="SUPFAM" id="SSF49785">
    <property type="entry name" value="Galactose-binding domain-like"/>
    <property type="match status" value="1"/>
</dbReference>
<dbReference type="Gene3D" id="2.60.120.260">
    <property type="entry name" value="Galactose-binding domain-like"/>
    <property type="match status" value="1"/>
</dbReference>
<sequence length="132" mass="14191">MSITNIIVNGGFETGSLLPWINFNATITTDFSHSGFYAARLLGGDLNSFITQFVPATPGESYEFLVSLAKVGTAPSPPISLTVAFYNDSFTFLGYGLITTIQTDRLPDVNDDTWLEIYQTTSVAPAGTVASH</sequence>
<gene>
    <name evidence="1" type="ORF">GNP93_18900</name>
</gene>
<dbReference type="EMBL" id="WNZX01000017">
    <property type="protein sequence ID" value="MUG72736.1"/>
    <property type="molecule type" value="Genomic_DNA"/>
</dbReference>
<dbReference type="Proteomes" id="UP000450917">
    <property type="component" value="Unassembled WGS sequence"/>
</dbReference>
<comment type="caution">
    <text evidence="1">The sequence shown here is derived from an EMBL/GenBank/DDBJ whole genome shotgun (WGS) entry which is preliminary data.</text>
</comment>
<dbReference type="RefSeq" id="WP_155615308.1">
    <property type="nucleotide sequence ID" value="NZ_WNZX01000017.1"/>
</dbReference>
<dbReference type="NCBIfam" id="NF033675">
    <property type="entry name" value="NTTRR-F1"/>
    <property type="match status" value="1"/>
</dbReference>
<dbReference type="InterPro" id="IPR008979">
    <property type="entry name" value="Galactose-bd-like_sf"/>
</dbReference>
<organism evidence="1 2">
    <name type="scientific">Paenibacillus validus</name>
    <dbReference type="NCBI Taxonomy" id="44253"/>
    <lineage>
        <taxon>Bacteria</taxon>
        <taxon>Bacillati</taxon>
        <taxon>Bacillota</taxon>
        <taxon>Bacilli</taxon>
        <taxon>Bacillales</taxon>
        <taxon>Paenibacillaceae</taxon>
        <taxon>Paenibacillus</taxon>
    </lineage>
</organism>
<evidence type="ECO:0000313" key="2">
    <source>
        <dbReference type="Proteomes" id="UP000450917"/>
    </source>
</evidence>
<proteinExistence type="predicted"/>
<evidence type="ECO:0000313" key="1">
    <source>
        <dbReference type="EMBL" id="MUG72736.1"/>
    </source>
</evidence>
<protein>
    <submittedName>
        <fullName evidence="1">NTTRR-F1 domain</fullName>
    </submittedName>
</protein>
<reference evidence="1 2" key="1">
    <citation type="submission" date="2019-11" db="EMBL/GenBank/DDBJ databases">
        <title>Draft genome sequences of five Paenibacillus species of dairy origin.</title>
        <authorList>
            <person name="Olajide A.M."/>
            <person name="Chen S."/>
            <person name="Lapointe G."/>
        </authorList>
    </citation>
    <scope>NUCLEOTIDE SEQUENCE [LARGE SCALE GENOMIC DNA]</scope>
    <source>
        <strain evidence="1 2">2CS3</strain>
    </source>
</reference>